<protein>
    <submittedName>
        <fullName evidence="1">Uncharacterized protein</fullName>
    </submittedName>
</protein>
<evidence type="ECO:0000313" key="1">
    <source>
        <dbReference type="EMBL" id="WVX50561.1"/>
    </source>
</evidence>
<evidence type="ECO:0000313" key="2">
    <source>
        <dbReference type="Proteomes" id="UP001318682"/>
    </source>
</evidence>
<gene>
    <name evidence="1" type="ORF">ROLI_036590</name>
</gene>
<dbReference type="EMBL" id="CP143423">
    <property type="protein sequence ID" value="WVX50561.1"/>
    <property type="molecule type" value="Genomic_DNA"/>
</dbReference>
<dbReference type="RefSeq" id="WP_187430530.1">
    <property type="nucleotide sequence ID" value="NZ_CP143423.1"/>
</dbReference>
<reference evidence="2" key="1">
    <citation type="submission" date="2024-01" db="EMBL/GenBank/DDBJ databases">
        <title>Roseobacter fucihabitans sp. nov., isolated from the brown alga Fucus spiralis.</title>
        <authorList>
            <person name="Hahnke S."/>
            <person name="Berger M."/>
            <person name="Schlingloff A."/>
            <person name="Athale I."/>
            <person name="Neumann-Schaal M."/>
            <person name="Adenaya A."/>
            <person name="Poehlein A."/>
            <person name="Daniel R."/>
            <person name="Pertersen J."/>
            <person name="Brinkhoff T."/>
        </authorList>
    </citation>
    <scope>NUCLEOTIDE SEQUENCE [LARGE SCALE GENOMIC DNA]</scope>
    <source>
        <strain evidence="2">B14</strain>
    </source>
</reference>
<proteinExistence type="predicted"/>
<name>A0ABZ2BYY3_9RHOB</name>
<accession>A0ABZ2BYY3</accession>
<sequence length="82" mass="9528">MALPNLTLRTATQHHDLMRRVNMRLRDDPGFVQVLGNLVGDKSRTSYMPSEEIEARFRHLEEHVKALEERVFKRLDSGQPDA</sequence>
<keyword evidence="2" id="KW-1185">Reference proteome</keyword>
<dbReference type="Proteomes" id="UP001318682">
    <property type="component" value="Chromosome"/>
</dbReference>
<organism evidence="1 2">
    <name type="scientific">Roseobacter fucihabitans</name>
    <dbReference type="NCBI Taxonomy" id="1537242"/>
    <lineage>
        <taxon>Bacteria</taxon>
        <taxon>Pseudomonadati</taxon>
        <taxon>Pseudomonadota</taxon>
        <taxon>Alphaproteobacteria</taxon>
        <taxon>Rhodobacterales</taxon>
        <taxon>Roseobacteraceae</taxon>
        <taxon>Roseobacter</taxon>
    </lineage>
</organism>